<evidence type="ECO:0000256" key="1">
    <source>
        <dbReference type="ARBA" id="ARBA00010751"/>
    </source>
</evidence>
<dbReference type="PANTHER" id="PTHR34068:SF1">
    <property type="entry name" value="UPF0145 PROTEIN YBJQ"/>
    <property type="match status" value="1"/>
</dbReference>
<dbReference type="Gene3D" id="3.30.110.70">
    <property type="entry name" value="Hypothetical protein apc22750. Chain B"/>
    <property type="match status" value="1"/>
</dbReference>
<dbReference type="PANTHER" id="PTHR34068">
    <property type="entry name" value="UPF0145 PROTEIN YBJQ"/>
    <property type="match status" value="1"/>
</dbReference>
<name>A0A1S2VNP8_9BACT</name>
<dbReference type="InterPro" id="IPR035439">
    <property type="entry name" value="UPF0145_dom_sf"/>
</dbReference>
<dbReference type="SUPFAM" id="SSF117782">
    <property type="entry name" value="YbjQ-like"/>
    <property type="match status" value="1"/>
</dbReference>
<comment type="similarity">
    <text evidence="1">Belongs to the UPF0145 family.</text>
</comment>
<evidence type="ECO:0008006" key="4">
    <source>
        <dbReference type="Google" id="ProtNLM"/>
    </source>
</evidence>
<keyword evidence="3" id="KW-1185">Reference proteome</keyword>
<accession>A0A1S2VNP8</accession>
<sequence>MFATSPTTAKQTATINKYTNADKEGYCIVCAQDIYAQIGRSLTQQKNELDTRLRQILHKFPILTSPAPVNWDYEVLGMITTQTTSGTGFLTELSRGWNDLFGTTSNASNQKIAAATSVCMTELRIKAARAGANAIVSADIDFSEVGSGSTNMLMVCMAGTAIRVKSLEYFPEVNRPLIIESVEIIKKLDELAEEDLLK</sequence>
<dbReference type="Pfam" id="PF01906">
    <property type="entry name" value="YbjQ_1"/>
    <property type="match status" value="1"/>
</dbReference>
<dbReference type="InterPro" id="IPR002765">
    <property type="entry name" value="UPF0145_YbjQ-like"/>
</dbReference>
<reference evidence="2 3" key="1">
    <citation type="submission" date="2016-10" db="EMBL/GenBank/DDBJ databases">
        <title>Arsenicibacter rosenii gen. nov., sp. nov., an efficient arsenic-methylating bacterium isolated from an arsenic-contaminated paddy soil.</title>
        <authorList>
            <person name="Huang K."/>
        </authorList>
    </citation>
    <scope>NUCLEOTIDE SEQUENCE [LARGE SCALE GENOMIC DNA]</scope>
    <source>
        <strain evidence="2 3">SM-1</strain>
    </source>
</reference>
<evidence type="ECO:0000313" key="2">
    <source>
        <dbReference type="EMBL" id="OIN59835.1"/>
    </source>
</evidence>
<protein>
    <recommendedName>
        <fullName evidence="4">Heavy metal-binding domain-containing protein</fullName>
    </recommendedName>
</protein>
<proteinExistence type="inferred from homology"/>
<dbReference type="Proteomes" id="UP000181790">
    <property type="component" value="Unassembled WGS sequence"/>
</dbReference>
<evidence type="ECO:0000313" key="3">
    <source>
        <dbReference type="Proteomes" id="UP000181790"/>
    </source>
</evidence>
<dbReference type="EMBL" id="MORL01000003">
    <property type="protein sequence ID" value="OIN59835.1"/>
    <property type="molecule type" value="Genomic_DNA"/>
</dbReference>
<organism evidence="2 3">
    <name type="scientific">Arsenicibacter rosenii</name>
    <dbReference type="NCBI Taxonomy" id="1750698"/>
    <lineage>
        <taxon>Bacteria</taxon>
        <taxon>Pseudomonadati</taxon>
        <taxon>Bacteroidota</taxon>
        <taxon>Cytophagia</taxon>
        <taxon>Cytophagales</taxon>
        <taxon>Spirosomataceae</taxon>
        <taxon>Arsenicibacter</taxon>
    </lineage>
</organism>
<gene>
    <name evidence="2" type="ORF">BLX24_08225</name>
</gene>
<dbReference type="AlphaFoldDB" id="A0A1S2VNP8"/>
<comment type="caution">
    <text evidence="2">The sequence shown here is derived from an EMBL/GenBank/DDBJ whole genome shotgun (WGS) entry which is preliminary data.</text>
</comment>